<dbReference type="Proteomes" id="UP000728185">
    <property type="component" value="Unassembled WGS sequence"/>
</dbReference>
<evidence type="ECO:0000256" key="1">
    <source>
        <dbReference type="SAM" id="MobiDB-lite"/>
    </source>
</evidence>
<gene>
    <name evidence="3" type="ORF">FBUS_06625</name>
</gene>
<dbReference type="EMBL" id="LUCM01000143">
    <property type="protein sequence ID" value="KAA0201031.1"/>
    <property type="molecule type" value="Genomic_DNA"/>
</dbReference>
<evidence type="ECO:0000313" key="4">
    <source>
        <dbReference type="Proteomes" id="UP000728185"/>
    </source>
</evidence>
<name>A0A8E0VS35_9TREM</name>
<reference evidence="3" key="1">
    <citation type="submission" date="2019-05" db="EMBL/GenBank/DDBJ databases">
        <title>Annotation for the trematode Fasciolopsis buski.</title>
        <authorList>
            <person name="Choi Y.-J."/>
        </authorList>
    </citation>
    <scope>NUCLEOTIDE SEQUENCE</scope>
    <source>
        <strain evidence="3">HT</strain>
        <tissue evidence="3">Whole worm</tissue>
    </source>
</reference>
<keyword evidence="2" id="KW-0812">Transmembrane</keyword>
<comment type="caution">
    <text evidence="3">The sequence shown here is derived from an EMBL/GenBank/DDBJ whole genome shotgun (WGS) entry which is preliminary data.</text>
</comment>
<protein>
    <submittedName>
        <fullName evidence="3">Uncharacterized protein</fullName>
    </submittedName>
</protein>
<feature type="transmembrane region" description="Helical" evidence="2">
    <location>
        <begin position="136"/>
        <end position="156"/>
    </location>
</feature>
<evidence type="ECO:0000256" key="2">
    <source>
        <dbReference type="SAM" id="Phobius"/>
    </source>
</evidence>
<keyword evidence="4" id="KW-1185">Reference proteome</keyword>
<dbReference type="OrthoDB" id="6231799at2759"/>
<proteinExistence type="predicted"/>
<feature type="transmembrane region" description="Helical" evidence="2">
    <location>
        <begin position="102"/>
        <end position="124"/>
    </location>
</feature>
<evidence type="ECO:0000313" key="3">
    <source>
        <dbReference type="EMBL" id="KAA0201031.1"/>
    </source>
</evidence>
<sequence length="560" mass="62666">MDNSTSEIERFVTLPGSSVTLIERCLGPFAVEWAEQINQLHPTNVSSSKSIWIIGKQLAHLRSILYQQHHHHRQHHNHQANETAIHPEMDQNCPMVHAQSTIAHTSLAVGTAALVIHILLVFSINHGLVRLYGPCLLFSIALSALHNLLLFVSSYFTSDLETFLQISTDQPTNQTRREATHSLYCPLMDASVHYLSISVHLSTLFALMEQYSMSVSNFLSSHLSGASSRPHMGSPVREIWKTNKCRKIPQCNISLDFRNHPSKIDYEPGHKNIHSFPLNSCSRNFGLHSDTRRESGKTPLRSCSFLKVENWCWLGPLLSVILPSLPVGFGLWLSRSYGLENLWNPTYGVLTCGSVGTCLAGMQLLLYLPLGLIFVGQITLMCIINMKSDSTPDLMTTYSMHLPNRSSPDFGARCCMLTKLAGSQLIVWITAFVSNYVCLVTMWQLYAIFTGLQGLYVCVSFTFARPFLEIVFRKNDPLSRLKLDNLVMQLPLGLVRGTRDAGYFPRNSSSALSGMGVSGQPSSFPRGAQKSRRTRKEPRPTNPGRQLNTSLLNYYGVHQC</sequence>
<feature type="region of interest" description="Disordered" evidence="1">
    <location>
        <begin position="512"/>
        <end position="548"/>
    </location>
</feature>
<organism evidence="3 4">
    <name type="scientific">Fasciolopsis buskii</name>
    <dbReference type="NCBI Taxonomy" id="27845"/>
    <lineage>
        <taxon>Eukaryota</taxon>
        <taxon>Metazoa</taxon>
        <taxon>Spiralia</taxon>
        <taxon>Lophotrochozoa</taxon>
        <taxon>Platyhelminthes</taxon>
        <taxon>Trematoda</taxon>
        <taxon>Digenea</taxon>
        <taxon>Plagiorchiida</taxon>
        <taxon>Echinostomata</taxon>
        <taxon>Echinostomatoidea</taxon>
        <taxon>Fasciolidae</taxon>
        <taxon>Fasciolopsis</taxon>
    </lineage>
</organism>
<feature type="transmembrane region" description="Helical" evidence="2">
    <location>
        <begin position="311"/>
        <end position="333"/>
    </location>
</feature>
<keyword evidence="2" id="KW-1133">Transmembrane helix</keyword>
<dbReference type="AlphaFoldDB" id="A0A8E0VS35"/>
<feature type="transmembrane region" description="Helical" evidence="2">
    <location>
        <begin position="425"/>
        <end position="446"/>
    </location>
</feature>
<keyword evidence="2" id="KW-0472">Membrane</keyword>
<feature type="transmembrane region" description="Helical" evidence="2">
    <location>
        <begin position="364"/>
        <end position="386"/>
    </location>
</feature>
<accession>A0A8E0VS35</accession>